<evidence type="ECO:0000313" key="5">
    <source>
        <dbReference type="Proteomes" id="UP000186513"/>
    </source>
</evidence>
<dbReference type="PROSITE" id="PS51186">
    <property type="entry name" value="GNAT"/>
    <property type="match status" value="1"/>
</dbReference>
<dbReference type="NCBIfam" id="NF040504">
    <property type="entry name" value="resist_ArsN1b"/>
    <property type="match status" value="1"/>
</dbReference>
<proteinExistence type="predicted"/>
<evidence type="ECO:0000313" key="4">
    <source>
        <dbReference type="EMBL" id="SFZ76699.1"/>
    </source>
</evidence>
<dbReference type="InterPro" id="IPR016181">
    <property type="entry name" value="Acyl_CoA_acyltransferase"/>
</dbReference>
<dbReference type="OrthoDB" id="5459937at2"/>
<dbReference type="AlphaFoldDB" id="A0A1K2HIZ9"/>
<dbReference type="GO" id="GO:0016747">
    <property type="term" value="F:acyltransferase activity, transferring groups other than amino-acyl groups"/>
    <property type="evidence" value="ECO:0007669"/>
    <property type="project" value="InterPro"/>
</dbReference>
<keyword evidence="1 4" id="KW-0808">Transferase</keyword>
<name>A0A1K2HIZ9_9NEIS</name>
<dbReference type="Proteomes" id="UP000186513">
    <property type="component" value="Unassembled WGS sequence"/>
</dbReference>
<keyword evidence="2" id="KW-0012">Acyltransferase</keyword>
<dbReference type="PANTHER" id="PTHR43072:SF23">
    <property type="entry name" value="UPF0039 PROTEIN C11D3.02C"/>
    <property type="match status" value="1"/>
</dbReference>
<dbReference type="PANTHER" id="PTHR43072">
    <property type="entry name" value="N-ACETYLTRANSFERASE"/>
    <property type="match status" value="1"/>
</dbReference>
<dbReference type="Pfam" id="PF13420">
    <property type="entry name" value="Acetyltransf_4"/>
    <property type="match status" value="1"/>
</dbReference>
<feature type="domain" description="N-acetyltransferase" evidence="3">
    <location>
        <begin position="3"/>
        <end position="164"/>
    </location>
</feature>
<dbReference type="SUPFAM" id="SSF55729">
    <property type="entry name" value="Acyl-CoA N-acyltransferases (Nat)"/>
    <property type="match status" value="1"/>
</dbReference>
<organism evidence="4 5">
    <name type="scientific">Chitinimonas taiwanensis DSM 18899</name>
    <dbReference type="NCBI Taxonomy" id="1121279"/>
    <lineage>
        <taxon>Bacteria</taxon>
        <taxon>Pseudomonadati</taxon>
        <taxon>Pseudomonadota</taxon>
        <taxon>Betaproteobacteria</taxon>
        <taxon>Neisseriales</taxon>
        <taxon>Chitinibacteraceae</taxon>
        <taxon>Chitinimonas</taxon>
    </lineage>
</organism>
<evidence type="ECO:0000259" key="3">
    <source>
        <dbReference type="PROSITE" id="PS51186"/>
    </source>
</evidence>
<reference evidence="4 5" key="1">
    <citation type="submission" date="2016-11" db="EMBL/GenBank/DDBJ databases">
        <authorList>
            <person name="Jaros S."/>
            <person name="Januszkiewicz K."/>
            <person name="Wedrychowicz H."/>
        </authorList>
    </citation>
    <scope>NUCLEOTIDE SEQUENCE [LARGE SCALE GENOMIC DNA]</scope>
    <source>
        <strain evidence="4 5">DSM 18899</strain>
    </source>
</reference>
<gene>
    <name evidence="4" type="ORF">SAMN02745887_02075</name>
</gene>
<keyword evidence="5" id="KW-1185">Reference proteome</keyword>
<accession>A0A1K2HIZ9</accession>
<dbReference type="InterPro" id="IPR000182">
    <property type="entry name" value="GNAT_dom"/>
</dbReference>
<dbReference type="CDD" id="cd04301">
    <property type="entry name" value="NAT_SF"/>
    <property type="match status" value="1"/>
</dbReference>
<dbReference type="Gene3D" id="3.40.630.30">
    <property type="match status" value="1"/>
</dbReference>
<dbReference type="RefSeq" id="WP_072428581.1">
    <property type="nucleotide sequence ID" value="NZ_FPKR01000007.1"/>
</dbReference>
<evidence type="ECO:0000256" key="1">
    <source>
        <dbReference type="ARBA" id="ARBA00022679"/>
    </source>
</evidence>
<dbReference type="EMBL" id="FPKR01000007">
    <property type="protein sequence ID" value="SFZ76699.1"/>
    <property type="molecule type" value="Genomic_DNA"/>
</dbReference>
<protein>
    <submittedName>
        <fullName evidence="4">Phosphinothricin acetyltransferase</fullName>
    </submittedName>
</protein>
<evidence type="ECO:0000256" key="2">
    <source>
        <dbReference type="ARBA" id="ARBA00023315"/>
    </source>
</evidence>
<dbReference type="STRING" id="1121279.SAMN02745887_02075"/>
<sequence length="164" mass="17875">MSVHIRHATQDDAAAIAAIYNPYVQETVISFEEQPVSTAEMASRIASVHEDGLPWLVAEQDGLLLGYAYASKWRVRPAYRHSVESSVYLAQAARGLGLGRQLYSALIGALRASGKHTVIGGIALPNPASEALHAKLGFKPAALFEQTGFKQGRWIDTAYWQLLL</sequence>